<dbReference type="AlphaFoldDB" id="A0A365YBG0"/>
<accession>A0A365YBG0</accession>
<protein>
    <submittedName>
        <fullName evidence="6">Erythromycin biosynthesis sensory transduction protein eryC1</fullName>
    </submittedName>
</protein>
<dbReference type="Proteomes" id="UP000252167">
    <property type="component" value="Unassembled WGS sequence"/>
</dbReference>
<dbReference type="GO" id="GO:0008483">
    <property type="term" value="F:transaminase activity"/>
    <property type="evidence" value="ECO:0007669"/>
    <property type="project" value="TreeGrafter"/>
</dbReference>
<feature type="modified residue" description="N6-(pyridoxal phosphate)lysine" evidence="4">
    <location>
        <position position="195"/>
    </location>
</feature>
<dbReference type="EMBL" id="POAF01000007">
    <property type="protein sequence ID" value="RBL99659.1"/>
    <property type="molecule type" value="Genomic_DNA"/>
</dbReference>
<dbReference type="PANTHER" id="PTHR30244">
    <property type="entry name" value="TRANSAMINASE"/>
    <property type="match status" value="1"/>
</dbReference>
<evidence type="ECO:0000256" key="2">
    <source>
        <dbReference type="ARBA" id="ARBA00037999"/>
    </source>
</evidence>
<evidence type="ECO:0000256" key="4">
    <source>
        <dbReference type="PIRSR" id="PIRSR000390-2"/>
    </source>
</evidence>
<dbReference type="PIRSF" id="PIRSF000390">
    <property type="entry name" value="PLP_StrS"/>
    <property type="match status" value="1"/>
</dbReference>
<dbReference type="RefSeq" id="WP_113607812.1">
    <property type="nucleotide sequence ID" value="NZ_POAF01000007.1"/>
</dbReference>
<dbReference type="CDD" id="cd00616">
    <property type="entry name" value="AHBA_syn"/>
    <property type="match status" value="1"/>
</dbReference>
<organism evidence="6 7">
    <name type="scientific">Glutamicibacter soli</name>
    <dbReference type="NCBI Taxonomy" id="453836"/>
    <lineage>
        <taxon>Bacteria</taxon>
        <taxon>Bacillati</taxon>
        <taxon>Actinomycetota</taxon>
        <taxon>Actinomycetes</taxon>
        <taxon>Micrococcales</taxon>
        <taxon>Micrococcaceae</taxon>
        <taxon>Glutamicibacter</taxon>
    </lineage>
</organism>
<comment type="caution">
    <text evidence="6">The sequence shown here is derived from an EMBL/GenBank/DDBJ whole genome shotgun (WGS) entry which is preliminary data.</text>
</comment>
<dbReference type="GO" id="GO:0030170">
    <property type="term" value="F:pyridoxal phosphate binding"/>
    <property type="evidence" value="ECO:0007669"/>
    <property type="project" value="TreeGrafter"/>
</dbReference>
<comment type="similarity">
    <text evidence="2 5">Belongs to the DegT/DnrJ/EryC1 family.</text>
</comment>
<evidence type="ECO:0000313" key="7">
    <source>
        <dbReference type="Proteomes" id="UP000252167"/>
    </source>
</evidence>
<sequence length="377" mass="39665">MSNNAMTTHAPIPLVDLKAQQREVQDQVNDSLARIFENTAFIGGAAVADFEQAYAGFVGAGHCIGVGNGTDALELALRAAGVGPGDEVIIPANTFVATAEAVSLVGAIVVPVDVDPQHLLIDPLAAAEAVTERTKAIIPVHLYGQTAFVEELEPIAAACGAVIIEDAAQSQGATRFGRNAGTLGRVAGTSFYPGKNLGAAGDAGAVLTNDPELAERVRLLSAHGSRVKYVHEAVGRNSRLDAVQAVVLSAKLERLAGWNQLRRDAAARYSELLADVPGVVLPQQAEGNEDVWHLYVVQVEERDRVLAELNEAGIGAGIHYPDPVHLTPAFEHLGYGAGSFPVAEQAAGRILSLPLYPHITEEQQQRVVQALNAAVSR</sequence>
<dbReference type="InterPro" id="IPR015424">
    <property type="entry name" value="PyrdxlP-dep_Trfase"/>
</dbReference>
<name>A0A365YBG0_9MICC</name>
<dbReference type="Pfam" id="PF01041">
    <property type="entry name" value="DegT_DnrJ_EryC1"/>
    <property type="match status" value="1"/>
</dbReference>
<evidence type="ECO:0000256" key="5">
    <source>
        <dbReference type="RuleBase" id="RU004508"/>
    </source>
</evidence>
<proteinExistence type="inferred from homology"/>
<dbReference type="InterPro" id="IPR015421">
    <property type="entry name" value="PyrdxlP-dep_Trfase_major"/>
</dbReference>
<dbReference type="Gene3D" id="3.40.640.10">
    <property type="entry name" value="Type I PLP-dependent aspartate aminotransferase-like (Major domain)"/>
    <property type="match status" value="1"/>
</dbReference>
<keyword evidence="7" id="KW-1185">Reference proteome</keyword>
<evidence type="ECO:0000313" key="6">
    <source>
        <dbReference type="EMBL" id="RBL99659.1"/>
    </source>
</evidence>
<dbReference type="InterPro" id="IPR000653">
    <property type="entry name" value="DegT/StrS_aminotransferase"/>
</dbReference>
<feature type="active site" description="Proton acceptor" evidence="3">
    <location>
        <position position="195"/>
    </location>
</feature>
<dbReference type="InterPro" id="IPR015422">
    <property type="entry name" value="PyrdxlP-dep_Trfase_small"/>
</dbReference>
<gene>
    <name evidence="6" type="ORF">C1H84_14700</name>
</gene>
<evidence type="ECO:0000256" key="1">
    <source>
        <dbReference type="ARBA" id="ARBA00022898"/>
    </source>
</evidence>
<dbReference type="PANTHER" id="PTHR30244:SF36">
    <property type="entry name" value="3-OXO-GLUCOSE-6-PHOSPHATE:GLUTAMATE AMINOTRANSFERASE"/>
    <property type="match status" value="1"/>
</dbReference>
<dbReference type="Gene3D" id="3.90.1150.10">
    <property type="entry name" value="Aspartate Aminotransferase, domain 1"/>
    <property type="match status" value="1"/>
</dbReference>
<reference evidence="6 7" key="1">
    <citation type="submission" date="2018-01" db="EMBL/GenBank/DDBJ databases">
        <title>Glutamicibacter soli strain NHPC-3 Whole genome sequence and assembly.</title>
        <authorList>
            <person name="Choudhury P."/>
            <person name="Gupta D."/>
            <person name="Sengupta K."/>
            <person name="Jawed A."/>
            <person name="Sultana N."/>
            <person name="Saha P."/>
        </authorList>
    </citation>
    <scope>NUCLEOTIDE SEQUENCE [LARGE SCALE GENOMIC DNA]</scope>
    <source>
        <strain evidence="6 7">NHPC-3</strain>
    </source>
</reference>
<evidence type="ECO:0000256" key="3">
    <source>
        <dbReference type="PIRSR" id="PIRSR000390-1"/>
    </source>
</evidence>
<dbReference type="SUPFAM" id="SSF53383">
    <property type="entry name" value="PLP-dependent transferases"/>
    <property type="match status" value="1"/>
</dbReference>
<dbReference type="GO" id="GO:0000271">
    <property type="term" value="P:polysaccharide biosynthetic process"/>
    <property type="evidence" value="ECO:0007669"/>
    <property type="project" value="TreeGrafter"/>
</dbReference>
<keyword evidence="1 4" id="KW-0663">Pyridoxal phosphate</keyword>